<proteinExistence type="predicted"/>
<accession>A0AA39H9E1</accession>
<dbReference type="AlphaFoldDB" id="A0AA39H9E1"/>
<keyword evidence="3" id="KW-1185">Reference proteome</keyword>
<feature type="signal peptide" evidence="1">
    <location>
        <begin position="1"/>
        <end position="20"/>
    </location>
</feature>
<comment type="caution">
    <text evidence="2">The sequence shown here is derived from an EMBL/GenBank/DDBJ whole genome shotgun (WGS) entry which is preliminary data.</text>
</comment>
<reference evidence="2" key="1">
    <citation type="submission" date="2023-06" db="EMBL/GenBank/DDBJ databases">
        <title>Genomic analysis of the entomopathogenic nematode Steinernema hermaphroditum.</title>
        <authorList>
            <person name="Schwarz E.M."/>
            <person name="Heppert J.K."/>
            <person name="Baniya A."/>
            <person name="Schwartz H.T."/>
            <person name="Tan C.-H."/>
            <person name="Antoshechkin I."/>
            <person name="Sternberg P.W."/>
            <person name="Goodrich-Blair H."/>
            <person name="Dillman A.R."/>
        </authorList>
    </citation>
    <scope>NUCLEOTIDE SEQUENCE</scope>
    <source>
        <strain evidence="2">PS9179</strain>
        <tissue evidence="2">Whole animal</tissue>
    </source>
</reference>
<organism evidence="2 3">
    <name type="scientific">Steinernema hermaphroditum</name>
    <dbReference type="NCBI Taxonomy" id="289476"/>
    <lineage>
        <taxon>Eukaryota</taxon>
        <taxon>Metazoa</taxon>
        <taxon>Ecdysozoa</taxon>
        <taxon>Nematoda</taxon>
        <taxon>Chromadorea</taxon>
        <taxon>Rhabditida</taxon>
        <taxon>Tylenchina</taxon>
        <taxon>Panagrolaimomorpha</taxon>
        <taxon>Strongyloidoidea</taxon>
        <taxon>Steinernematidae</taxon>
        <taxon>Steinernema</taxon>
    </lineage>
</organism>
<feature type="chain" id="PRO_5041434749" evidence="1">
    <location>
        <begin position="21"/>
        <end position="76"/>
    </location>
</feature>
<evidence type="ECO:0000313" key="3">
    <source>
        <dbReference type="Proteomes" id="UP001175271"/>
    </source>
</evidence>
<keyword evidence="1" id="KW-0732">Signal</keyword>
<gene>
    <name evidence="2" type="ORF">QR680_015914</name>
</gene>
<sequence>MKYIILAVMLYCCFMTVADAHYFSNFKFLDLPEKSEGASQLPANAPIMDETIVPVKVLYKKPSPGQNQRWNMRLFV</sequence>
<evidence type="ECO:0000313" key="2">
    <source>
        <dbReference type="EMBL" id="KAK0401680.1"/>
    </source>
</evidence>
<evidence type="ECO:0000256" key="1">
    <source>
        <dbReference type="SAM" id="SignalP"/>
    </source>
</evidence>
<dbReference type="Proteomes" id="UP001175271">
    <property type="component" value="Unassembled WGS sequence"/>
</dbReference>
<dbReference type="EMBL" id="JAUCMV010000004">
    <property type="protein sequence ID" value="KAK0401680.1"/>
    <property type="molecule type" value="Genomic_DNA"/>
</dbReference>
<protein>
    <submittedName>
        <fullName evidence="2">Uncharacterized protein</fullName>
    </submittedName>
</protein>
<name>A0AA39H9E1_9BILA</name>